<dbReference type="Gene3D" id="6.10.250.690">
    <property type="match status" value="1"/>
</dbReference>
<dbReference type="PANTHER" id="PTHR48111:SF1">
    <property type="entry name" value="TWO-COMPONENT RESPONSE REGULATOR ORR33"/>
    <property type="match status" value="1"/>
</dbReference>
<dbReference type="Proteomes" id="UP000215509">
    <property type="component" value="Unassembled WGS sequence"/>
</dbReference>
<comment type="subcellular location">
    <subcellularLocation>
        <location evidence="1">Cytoplasm</location>
    </subcellularLocation>
</comment>
<dbReference type="Gene3D" id="3.40.50.2300">
    <property type="match status" value="1"/>
</dbReference>
<reference evidence="11 12" key="1">
    <citation type="submission" date="2017-07" db="EMBL/GenBank/DDBJ databases">
        <title>Genome sequencing and assembly of Paenibacillus rigui.</title>
        <authorList>
            <person name="Mayilraj S."/>
        </authorList>
    </citation>
    <scope>NUCLEOTIDE SEQUENCE [LARGE SCALE GENOMIC DNA]</scope>
    <source>
        <strain evidence="11 12">JCM 16352</strain>
    </source>
</reference>
<dbReference type="InterPro" id="IPR016032">
    <property type="entry name" value="Sig_transdc_resp-reg_C-effctor"/>
</dbReference>
<evidence type="ECO:0000313" key="12">
    <source>
        <dbReference type="Proteomes" id="UP000215509"/>
    </source>
</evidence>
<dbReference type="PROSITE" id="PS50110">
    <property type="entry name" value="RESPONSE_REGULATORY"/>
    <property type="match status" value="1"/>
</dbReference>
<dbReference type="SMART" id="SM00862">
    <property type="entry name" value="Trans_reg_C"/>
    <property type="match status" value="1"/>
</dbReference>
<evidence type="ECO:0000256" key="4">
    <source>
        <dbReference type="ARBA" id="ARBA00023015"/>
    </source>
</evidence>
<evidence type="ECO:0000256" key="2">
    <source>
        <dbReference type="ARBA" id="ARBA00022553"/>
    </source>
</evidence>
<dbReference type="InterPro" id="IPR001789">
    <property type="entry name" value="Sig_transdc_resp-reg_receiver"/>
</dbReference>
<organism evidence="11 12">
    <name type="scientific">Paenibacillus rigui</name>
    <dbReference type="NCBI Taxonomy" id="554312"/>
    <lineage>
        <taxon>Bacteria</taxon>
        <taxon>Bacillati</taxon>
        <taxon>Bacillota</taxon>
        <taxon>Bacilli</taxon>
        <taxon>Bacillales</taxon>
        <taxon>Paenibacillaceae</taxon>
        <taxon>Paenibacillus</taxon>
    </lineage>
</organism>
<dbReference type="GO" id="GO:0032993">
    <property type="term" value="C:protein-DNA complex"/>
    <property type="evidence" value="ECO:0007669"/>
    <property type="project" value="TreeGrafter"/>
</dbReference>
<proteinExistence type="predicted"/>
<dbReference type="Pfam" id="PF00486">
    <property type="entry name" value="Trans_reg_C"/>
    <property type="match status" value="1"/>
</dbReference>
<dbReference type="PANTHER" id="PTHR48111">
    <property type="entry name" value="REGULATOR OF RPOS"/>
    <property type="match status" value="1"/>
</dbReference>
<dbReference type="SUPFAM" id="SSF52172">
    <property type="entry name" value="CheY-like"/>
    <property type="match status" value="1"/>
</dbReference>
<accession>A0A229UPN6</accession>
<comment type="caution">
    <text evidence="11">The sequence shown here is derived from an EMBL/GenBank/DDBJ whole genome shotgun (WGS) entry which is preliminary data.</text>
</comment>
<evidence type="ECO:0000256" key="7">
    <source>
        <dbReference type="PROSITE-ProRule" id="PRU00169"/>
    </source>
</evidence>
<keyword evidence="2 7" id="KW-0597">Phosphoprotein</keyword>
<dbReference type="PROSITE" id="PS51755">
    <property type="entry name" value="OMPR_PHOB"/>
    <property type="match status" value="1"/>
</dbReference>
<dbReference type="InterPro" id="IPR036388">
    <property type="entry name" value="WH-like_DNA-bd_sf"/>
</dbReference>
<name>A0A229UPN6_9BACL</name>
<evidence type="ECO:0000259" key="10">
    <source>
        <dbReference type="PROSITE" id="PS51755"/>
    </source>
</evidence>
<dbReference type="Gene3D" id="1.10.10.10">
    <property type="entry name" value="Winged helix-like DNA-binding domain superfamily/Winged helix DNA-binding domain"/>
    <property type="match status" value="1"/>
</dbReference>
<evidence type="ECO:0000256" key="6">
    <source>
        <dbReference type="ARBA" id="ARBA00023163"/>
    </source>
</evidence>
<evidence type="ECO:0000313" key="11">
    <source>
        <dbReference type="EMBL" id="OXM85175.1"/>
    </source>
</evidence>
<evidence type="ECO:0000256" key="1">
    <source>
        <dbReference type="ARBA" id="ARBA00004496"/>
    </source>
</evidence>
<feature type="domain" description="Response regulatory" evidence="9">
    <location>
        <begin position="15"/>
        <end position="128"/>
    </location>
</feature>
<dbReference type="CDD" id="cd00383">
    <property type="entry name" value="trans_reg_C"/>
    <property type="match status" value="1"/>
</dbReference>
<dbReference type="CDD" id="cd17574">
    <property type="entry name" value="REC_OmpR"/>
    <property type="match status" value="1"/>
</dbReference>
<dbReference type="FunFam" id="3.40.50.2300:FF:000001">
    <property type="entry name" value="DNA-binding response regulator PhoB"/>
    <property type="match status" value="1"/>
</dbReference>
<keyword evidence="3" id="KW-0902">Two-component regulatory system</keyword>
<dbReference type="Pfam" id="PF00072">
    <property type="entry name" value="Response_reg"/>
    <property type="match status" value="1"/>
</dbReference>
<dbReference type="AlphaFoldDB" id="A0A229UPN6"/>
<dbReference type="FunFam" id="1.10.10.10:FF:000018">
    <property type="entry name" value="DNA-binding response regulator ResD"/>
    <property type="match status" value="1"/>
</dbReference>
<dbReference type="OrthoDB" id="9790442at2"/>
<dbReference type="EMBL" id="NMQW01000023">
    <property type="protein sequence ID" value="OXM85175.1"/>
    <property type="molecule type" value="Genomic_DNA"/>
</dbReference>
<feature type="modified residue" description="4-aspartylphosphate" evidence="7">
    <location>
        <position position="64"/>
    </location>
</feature>
<evidence type="ECO:0000256" key="5">
    <source>
        <dbReference type="ARBA" id="ARBA00023125"/>
    </source>
</evidence>
<protein>
    <submittedName>
        <fullName evidence="11">DNA-binding response regulator</fullName>
    </submittedName>
</protein>
<dbReference type="InterPro" id="IPR011006">
    <property type="entry name" value="CheY-like_superfamily"/>
</dbReference>
<keyword evidence="12" id="KW-1185">Reference proteome</keyword>
<dbReference type="GO" id="GO:0000976">
    <property type="term" value="F:transcription cis-regulatory region binding"/>
    <property type="evidence" value="ECO:0007669"/>
    <property type="project" value="TreeGrafter"/>
</dbReference>
<evidence type="ECO:0000256" key="8">
    <source>
        <dbReference type="PROSITE-ProRule" id="PRU01091"/>
    </source>
</evidence>
<dbReference type="RefSeq" id="WP_094015938.1">
    <property type="nucleotide sequence ID" value="NZ_NMQW01000023.1"/>
</dbReference>
<dbReference type="InterPro" id="IPR039420">
    <property type="entry name" value="WalR-like"/>
</dbReference>
<sequence>MPTYATGDGHNSDFTILIADDDPYITELIRLYLSNKGYTLLSCASGSEVLPLIRSSRIHLLLLDIMLPGLDGWEVCRSLREMSDMPILMLTAKGESEDKALGFGLGADDYMVKPFDPNELVMRVGSLLRRAYTYTQTRRQMAAPAPLQFDTMRIDTAAHTVTIQQELIELTPREYKLLLTFANHPNQVLDRQQLLDLVWGGDYFGEDRVVDVTVKRLRHKLSEESGYWSIETVRGTGYKFKVGG</sequence>
<feature type="domain" description="OmpR/PhoB-type" evidence="10">
    <location>
        <begin position="144"/>
        <end position="242"/>
    </location>
</feature>
<dbReference type="SUPFAM" id="SSF46894">
    <property type="entry name" value="C-terminal effector domain of the bipartite response regulators"/>
    <property type="match status" value="1"/>
</dbReference>
<dbReference type="SMART" id="SM00448">
    <property type="entry name" value="REC"/>
    <property type="match status" value="1"/>
</dbReference>
<keyword evidence="6" id="KW-0804">Transcription</keyword>
<keyword evidence="5 8" id="KW-0238">DNA-binding</keyword>
<evidence type="ECO:0000256" key="3">
    <source>
        <dbReference type="ARBA" id="ARBA00023012"/>
    </source>
</evidence>
<dbReference type="InterPro" id="IPR001867">
    <property type="entry name" value="OmpR/PhoB-type_DNA-bd"/>
</dbReference>
<feature type="DNA-binding region" description="OmpR/PhoB-type" evidence="8">
    <location>
        <begin position="144"/>
        <end position="242"/>
    </location>
</feature>
<gene>
    <name evidence="11" type="ORF">CF651_16360</name>
</gene>
<dbReference type="GO" id="GO:0000156">
    <property type="term" value="F:phosphorelay response regulator activity"/>
    <property type="evidence" value="ECO:0007669"/>
    <property type="project" value="TreeGrafter"/>
</dbReference>
<dbReference type="GO" id="GO:0006355">
    <property type="term" value="P:regulation of DNA-templated transcription"/>
    <property type="evidence" value="ECO:0007669"/>
    <property type="project" value="InterPro"/>
</dbReference>
<keyword evidence="4" id="KW-0805">Transcription regulation</keyword>
<dbReference type="GO" id="GO:0005829">
    <property type="term" value="C:cytosol"/>
    <property type="evidence" value="ECO:0007669"/>
    <property type="project" value="TreeGrafter"/>
</dbReference>
<evidence type="ECO:0000259" key="9">
    <source>
        <dbReference type="PROSITE" id="PS50110"/>
    </source>
</evidence>